<accession>A0ABP7CXG4</accession>
<name>A0ABP7CXG4_9ACTN</name>
<dbReference type="InterPro" id="IPR036894">
    <property type="entry name" value="YbaB-like_sf"/>
</dbReference>
<reference evidence="2" key="1">
    <citation type="journal article" date="2019" name="Int. J. Syst. Evol. Microbiol.">
        <title>The Global Catalogue of Microorganisms (GCM) 10K type strain sequencing project: providing services to taxonomists for standard genome sequencing and annotation.</title>
        <authorList>
            <consortium name="The Broad Institute Genomics Platform"/>
            <consortium name="The Broad Institute Genome Sequencing Center for Infectious Disease"/>
            <person name="Wu L."/>
            <person name="Ma J."/>
        </authorList>
    </citation>
    <scope>NUCLEOTIDE SEQUENCE [LARGE SCALE GENOMIC DNA]</scope>
    <source>
        <strain evidence="2">JCM 16904</strain>
    </source>
</reference>
<evidence type="ECO:0000313" key="1">
    <source>
        <dbReference type="EMBL" id="GAA3696368.1"/>
    </source>
</evidence>
<protein>
    <recommendedName>
        <fullName evidence="3">YbaB/EbfC DNA-binding family protein</fullName>
    </recommendedName>
</protein>
<dbReference type="Gene3D" id="3.30.1310.10">
    <property type="entry name" value="Nucleoid-associated protein YbaB-like domain"/>
    <property type="match status" value="1"/>
</dbReference>
<sequence length="125" mass="13425">MLGPRKMPADISAEEHAFDAEEVERILAWSERVQADIENVVGTGAGASGQITATVAADGTVLKVFIEERAMRLDSRTVAAEVLSAVHQAGADVARHIEKLIREGLPGFDPSRFAAGFERLVNLDI</sequence>
<gene>
    <name evidence="1" type="ORF">GCM10022224_072500</name>
</gene>
<dbReference type="EMBL" id="BAAAZP010000149">
    <property type="protein sequence ID" value="GAA3696368.1"/>
    <property type="molecule type" value="Genomic_DNA"/>
</dbReference>
<comment type="caution">
    <text evidence="1">The sequence shown here is derived from an EMBL/GenBank/DDBJ whole genome shotgun (WGS) entry which is preliminary data.</text>
</comment>
<proteinExistence type="predicted"/>
<dbReference type="InterPro" id="IPR004401">
    <property type="entry name" value="YbaB/EbfC"/>
</dbReference>
<organism evidence="1 2">
    <name type="scientific">Nonomuraea antimicrobica</name>
    <dbReference type="NCBI Taxonomy" id="561173"/>
    <lineage>
        <taxon>Bacteria</taxon>
        <taxon>Bacillati</taxon>
        <taxon>Actinomycetota</taxon>
        <taxon>Actinomycetes</taxon>
        <taxon>Streptosporangiales</taxon>
        <taxon>Streptosporangiaceae</taxon>
        <taxon>Nonomuraea</taxon>
    </lineage>
</organism>
<dbReference type="Pfam" id="PF02575">
    <property type="entry name" value="YbaB_DNA_bd"/>
    <property type="match status" value="1"/>
</dbReference>
<evidence type="ECO:0000313" key="2">
    <source>
        <dbReference type="Proteomes" id="UP001500902"/>
    </source>
</evidence>
<keyword evidence="2" id="KW-1185">Reference proteome</keyword>
<dbReference type="Proteomes" id="UP001500902">
    <property type="component" value="Unassembled WGS sequence"/>
</dbReference>
<dbReference type="SUPFAM" id="SSF82607">
    <property type="entry name" value="YbaB-like"/>
    <property type="match status" value="1"/>
</dbReference>
<evidence type="ECO:0008006" key="3">
    <source>
        <dbReference type="Google" id="ProtNLM"/>
    </source>
</evidence>